<feature type="domain" description="NTF2-like" evidence="2">
    <location>
        <begin position="38"/>
        <end position="177"/>
    </location>
</feature>
<sequence>MYIPLSISILALAMGTAAYSGPGWAPQHRGGDHAPHPTCLNDTGVTTLVDGYTYLLEHPGGADFNSTAQSILSNTTFVVESDSILTLSGRAFGQPAYPSKAVFIATQFETPPLPIVQTLGVFATCDQISWRWNASGIGSNEFEIKGIIVLDVDVKALQITAVYSEFNTAAFESDLGVS</sequence>
<reference evidence="3" key="1">
    <citation type="submission" date="2022-10" db="EMBL/GenBank/DDBJ databases">
        <title>Tapping the CABI collections for fungal endophytes: first genome assemblies for Collariella, Neodidymelliopsis, Ascochyta clinopodiicola, Didymella pomorum, Didymosphaeria variabile, Neocosmospora piperis and Neocucurbitaria cava.</title>
        <authorList>
            <person name="Hill R."/>
        </authorList>
    </citation>
    <scope>NUCLEOTIDE SEQUENCE</scope>
    <source>
        <strain evidence="3">IMI 355082</strain>
    </source>
</reference>
<comment type="caution">
    <text evidence="3">The sequence shown here is derived from an EMBL/GenBank/DDBJ whole genome shotgun (WGS) entry which is preliminary data.</text>
</comment>
<protein>
    <recommendedName>
        <fullName evidence="2">NTF2-like domain-containing protein</fullName>
    </recommendedName>
</protein>
<dbReference type="Pfam" id="PF26534">
    <property type="entry name" value="NTF2_7"/>
    <property type="match status" value="1"/>
</dbReference>
<dbReference type="Proteomes" id="UP001140453">
    <property type="component" value="Unassembled WGS sequence"/>
</dbReference>
<keyword evidence="4" id="KW-1185">Reference proteome</keyword>
<evidence type="ECO:0000256" key="1">
    <source>
        <dbReference type="SAM" id="SignalP"/>
    </source>
</evidence>
<dbReference type="EMBL" id="JAPEVB010000002">
    <property type="protein sequence ID" value="KAJ4393383.1"/>
    <property type="molecule type" value="Genomic_DNA"/>
</dbReference>
<gene>
    <name evidence="3" type="ORF">N0V93_002593</name>
</gene>
<feature type="signal peptide" evidence="1">
    <location>
        <begin position="1"/>
        <end position="18"/>
    </location>
</feature>
<name>A0A9W8YX00_9PEZI</name>
<organism evidence="3 4">
    <name type="scientific">Gnomoniopsis smithogilvyi</name>
    <dbReference type="NCBI Taxonomy" id="1191159"/>
    <lineage>
        <taxon>Eukaryota</taxon>
        <taxon>Fungi</taxon>
        <taxon>Dikarya</taxon>
        <taxon>Ascomycota</taxon>
        <taxon>Pezizomycotina</taxon>
        <taxon>Sordariomycetes</taxon>
        <taxon>Sordariomycetidae</taxon>
        <taxon>Diaporthales</taxon>
        <taxon>Gnomoniaceae</taxon>
        <taxon>Gnomoniopsis</taxon>
    </lineage>
</organism>
<accession>A0A9W8YX00</accession>
<dbReference type="InterPro" id="IPR058645">
    <property type="entry name" value="NTF2-like_dom_7"/>
</dbReference>
<dbReference type="OrthoDB" id="5596743at2759"/>
<proteinExistence type="predicted"/>
<evidence type="ECO:0000313" key="4">
    <source>
        <dbReference type="Proteomes" id="UP001140453"/>
    </source>
</evidence>
<evidence type="ECO:0000259" key="2">
    <source>
        <dbReference type="Pfam" id="PF26534"/>
    </source>
</evidence>
<dbReference type="AlphaFoldDB" id="A0A9W8YX00"/>
<feature type="chain" id="PRO_5040797269" description="NTF2-like domain-containing protein" evidence="1">
    <location>
        <begin position="19"/>
        <end position="178"/>
    </location>
</feature>
<keyword evidence="1" id="KW-0732">Signal</keyword>
<evidence type="ECO:0000313" key="3">
    <source>
        <dbReference type="EMBL" id="KAJ4393383.1"/>
    </source>
</evidence>